<sequence length="34" mass="4043">MVSCKRIKVMPMNIQMMLQRGVIQIILNFHRAKN</sequence>
<accession>A0A0A8ZY59</accession>
<organism evidence="1">
    <name type="scientific">Arundo donax</name>
    <name type="common">Giant reed</name>
    <name type="synonym">Donax arundinaceus</name>
    <dbReference type="NCBI Taxonomy" id="35708"/>
    <lineage>
        <taxon>Eukaryota</taxon>
        <taxon>Viridiplantae</taxon>
        <taxon>Streptophyta</taxon>
        <taxon>Embryophyta</taxon>
        <taxon>Tracheophyta</taxon>
        <taxon>Spermatophyta</taxon>
        <taxon>Magnoliopsida</taxon>
        <taxon>Liliopsida</taxon>
        <taxon>Poales</taxon>
        <taxon>Poaceae</taxon>
        <taxon>PACMAD clade</taxon>
        <taxon>Arundinoideae</taxon>
        <taxon>Arundineae</taxon>
        <taxon>Arundo</taxon>
    </lineage>
</organism>
<evidence type="ECO:0000313" key="1">
    <source>
        <dbReference type="EMBL" id="JAD41685.1"/>
    </source>
</evidence>
<dbReference type="EMBL" id="GBRH01256210">
    <property type="protein sequence ID" value="JAD41685.1"/>
    <property type="molecule type" value="Transcribed_RNA"/>
</dbReference>
<reference evidence="1" key="1">
    <citation type="submission" date="2014-09" db="EMBL/GenBank/DDBJ databases">
        <authorList>
            <person name="Magalhaes I.L.F."/>
            <person name="Oliveira U."/>
            <person name="Santos F.R."/>
            <person name="Vidigal T.H.D.A."/>
            <person name="Brescovit A.D."/>
            <person name="Santos A.J."/>
        </authorList>
    </citation>
    <scope>NUCLEOTIDE SEQUENCE</scope>
    <source>
        <tissue evidence="1">Shoot tissue taken approximately 20 cm above the soil surface</tissue>
    </source>
</reference>
<dbReference type="AlphaFoldDB" id="A0A0A8ZY59"/>
<protein>
    <submittedName>
        <fullName evidence="1">Uncharacterized protein</fullName>
    </submittedName>
</protein>
<reference evidence="1" key="2">
    <citation type="journal article" date="2015" name="Data Brief">
        <title>Shoot transcriptome of the giant reed, Arundo donax.</title>
        <authorList>
            <person name="Barrero R.A."/>
            <person name="Guerrero F.D."/>
            <person name="Moolhuijzen P."/>
            <person name="Goolsby J.A."/>
            <person name="Tidwell J."/>
            <person name="Bellgard S.E."/>
            <person name="Bellgard M.I."/>
        </authorList>
    </citation>
    <scope>NUCLEOTIDE SEQUENCE</scope>
    <source>
        <tissue evidence="1">Shoot tissue taken approximately 20 cm above the soil surface</tissue>
    </source>
</reference>
<proteinExistence type="predicted"/>
<name>A0A0A8ZY59_ARUDO</name>